<reference evidence="7 8" key="1">
    <citation type="submission" date="2020-08" db="EMBL/GenBank/DDBJ databases">
        <title>Genomic Encyclopedia of Type Strains, Phase IV (KMG-IV): sequencing the most valuable type-strain genomes for metagenomic binning, comparative biology and taxonomic classification.</title>
        <authorList>
            <person name="Goeker M."/>
        </authorList>
    </citation>
    <scope>NUCLEOTIDE SEQUENCE [LARGE SCALE GENOMIC DNA]</scope>
    <source>
        <strain evidence="7 8">DSM 103336</strain>
    </source>
</reference>
<comment type="subcellular location">
    <subcellularLocation>
        <location evidence="1 6">Cytoplasm</location>
    </subcellularLocation>
</comment>
<dbReference type="Proteomes" id="UP000546701">
    <property type="component" value="Unassembled WGS sequence"/>
</dbReference>
<keyword evidence="3 6" id="KW-0540">Nuclease</keyword>
<dbReference type="RefSeq" id="WP_157174909.1">
    <property type="nucleotide sequence ID" value="NZ_BMJP01000001.1"/>
</dbReference>
<organism evidence="7 8">
    <name type="scientific">Sphingomonas prati</name>
    <dbReference type="NCBI Taxonomy" id="1843237"/>
    <lineage>
        <taxon>Bacteria</taxon>
        <taxon>Pseudomonadati</taxon>
        <taxon>Pseudomonadota</taxon>
        <taxon>Alphaproteobacteria</taxon>
        <taxon>Sphingomonadales</taxon>
        <taxon>Sphingomonadaceae</taxon>
        <taxon>Sphingomonas</taxon>
    </lineage>
</organism>
<dbReference type="GO" id="GO:0006281">
    <property type="term" value="P:DNA repair"/>
    <property type="evidence" value="ECO:0007669"/>
    <property type="project" value="UniProtKB-UniRule"/>
</dbReference>
<dbReference type="InterPro" id="IPR007581">
    <property type="entry name" value="Endonuclease-V"/>
</dbReference>
<feature type="site" description="Interaction with target DNA" evidence="6">
    <location>
        <position position="78"/>
    </location>
</feature>
<comment type="similarity">
    <text evidence="6">Belongs to the endonuclease V family.</text>
</comment>
<keyword evidence="2 6" id="KW-0963">Cytoplasm</keyword>
<dbReference type="PANTHER" id="PTHR28511">
    <property type="entry name" value="ENDONUCLEASE V"/>
    <property type="match status" value="1"/>
</dbReference>
<proteinExistence type="inferred from homology"/>
<dbReference type="GO" id="GO:0005737">
    <property type="term" value="C:cytoplasm"/>
    <property type="evidence" value="ECO:0007669"/>
    <property type="project" value="UniProtKB-SubCell"/>
</dbReference>
<evidence type="ECO:0000256" key="4">
    <source>
        <dbReference type="ARBA" id="ARBA00022759"/>
    </source>
</evidence>
<dbReference type="CDD" id="cd06559">
    <property type="entry name" value="Endonuclease_V"/>
    <property type="match status" value="1"/>
</dbReference>
<dbReference type="GO" id="GO:0043737">
    <property type="term" value="F:deoxyribonuclease V activity"/>
    <property type="evidence" value="ECO:0007669"/>
    <property type="project" value="UniProtKB-UniRule"/>
</dbReference>
<dbReference type="EC" id="3.1.21.7" evidence="6"/>
<keyword evidence="6" id="KW-0479">Metal-binding</keyword>
<keyword evidence="6" id="KW-0234">DNA repair</keyword>
<comment type="cofactor">
    <cofactor evidence="6">
        <name>Mg(2+)</name>
        <dbReference type="ChEBI" id="CHEBI:18420"/>
    </cofactor>
</comment>
<dbReference type="GO" id="GO:0000287">
    <property type="term" value="F:magnesium ion binding"/>
    <property type="evidence" value="ECO:0007669"/>
    <property type="project" value="UniProtKB-UniRule"/>
</dbReference>
<keyword evidence="5 6" id="KW-0378">Hydrolase</keyword>
<dbReference type="AlphaFoldDB" id="A0A7W9BQA6"/>
<dbReference type="Gene3D" id="3.30.2170.10">
    <property type="entry name" value="archaeoglobus fulgidus dsm 4304 superfamily"/>
    <property type="match status" value="1"/>
</dbReference>
<keyword evidence="6" id="KW-0460">Magnesium</keyword>
<dbReference type="GO" id="GO:0003727">
    <property type="term" value="F:single-stranded RNA binding"/>
    <property type="evidence" value="ECO:0007669"/>
    <property type="project" value="TreeGrafter"/>
</dbReference>
<comment type="function">
    <text evidence="6">DNA repair enzyme involved in the repair of deaminated bases. Selectively cleaves double-stranded DNA at the second phosphodiester bond 3' to a deoxyinosine leaving behind the intact lesion on the nicked DNA.</text>
</comment>
<evidence type="ECO:0000256" key="2">
    <source>
        <dbReference type="ARBA" id="ARBA00022490"/>
    </source>
</evidence>
<evidence type="ECO:0000256" key="6">
    <source>
        <dbReference type="HAMAP-Rule" id="MF_00801"/>
    </source>
</evidence>
<dbReference type="Pfam" id="PF04493">
    <property type="entry name" value="Endonuclease_5"/>
    <property type="match status" value="1"/>
</dbReference>
<keyword evidence="4 6" id="KW-0255">Endonuclease</keyword>
<dbReference type="PANTHER" id="PTHR28511:SF1">
    <property type="entry name" value="ENDONUCLEASE V"/>
    <property type="match status" value="1"/>
</dbReference>
<evidence type="ECO:0000256" key="3">
    <source>
        <dbReference type="ARBA" id="ARBA00022722"/>
    </source>
</evidence>
<evidence type="ECO:0000313" key="7">
    <source>
        <dbReference type="EMBL" id="MBB5728142.1"/>
    </source>
</evidence>
<keyword evidence="8" id="KW-1185">Reference proteome</keyword>
<dbReference type="HAMAP" id="MF_00801">
    <property type="entry name" value="Endonuclease_5"/>
    <property type="match status" value="1"/>
</dbReference>
<protein>
    <recommendedName>
        <fullName evidence="6">Endonuclease V</fullName>
        <ecNumber evidence="6">3.1.21.7</ecNumber>
    </recommendedName>
    <alternativeName>
        <fullName evidence="6">Deoxyinosine 3'endonuclease</fullName>
    </alternativeName>
    <alternativeName>
        <fullName evidence="6">Deoxyribonuclease V</fullName>
        <shortName evidence="6">DNase V</shortName>
    </alternativeName>
</protein>
<feature type="binding site" evidence="6">
    <location>
        <position position="108"/>
    </location>
    <ligand>
        <name>Mg(2+)</name>
        <dbReference type="ChEBI" id="CHEBI:18420"/>
    </ligand>
</feature>
<dbReference type="OrthoDB" id="9790916at2"/>
<feature type="binding site" evidence="6">
    <location>
        <position position="44"/>
    </location>
    <ligand>
        <name>Mg(2+)</name>
        <dbReference type="ChEBI" id="CHEBI:18420"/>
    </ligand>
</feature>
<evidence type="ECO:0000256" key="1">
    <source>
        <dbReference type="ARBA" id="ARBA00004496"/>
    </source>
</evidence>
<evidence type="ECO:0000256" key="5">
    <source>
        <dbReference type="ARBA" id="ARBA00022801"/>
    </source>
</evidence>
<accession>A0A7W9BQA6</accession>
<name>A0A7W9BQA6_9SPHN</name>
<keyword evidence="6" id="KW-0227">DNA damage</keyword>
<evidence type="ECO:0000313" key="8">
    <source>
        <dbReference type="Proteomes" id="UP000546701"/>
    </source>
</evidence>
<sequence>MIERPPEWLNPPDLKTATGIQRAIADAVETADRIGTVQRVAGADTSMKWRDSRGPIHAAIACDDGTVGQATRIPPFPYVPGYLGFRECPALVAAWETLAVKPDLVLMDGQGRSHPRRCGVACQLGVLLDVAVIGVAKSLLCGVVAGVLGDEVGATAPLVDRGEVVAMAVRLRVRAAPVYVSIGHRVTLETAVAWVLRLSDGRRVPPPVRAAHEAANAVRIAHAAGADGGNVDIL</sequence>
<comment type="catalytic activity">
    <reaction evidence="6">
        <text>Endonucleolytic cleavage at apurinic or apyrimidinic sites to products with a 5'-phosphate.</text>
        <dbReference type="EC" id="3.1.21.7"/>
    </reaction>
</comment>
<gene>
    <name evidence="6" type="primary">nfi</name>
    <name evidence="7" type="ORF">FHS99_000598</name>
</gene>
<dbReference type="GO" id="GO:0016891">
    <property type="term" value="F:RNA endonuclease activity producing 5'-phosphomonoesters, hydrolytic mechanism"/>
    <property type="evidence" value="ECO:0007669"/>
    <property type="project" value="TreeGrafter"/>
</dbReference>
<dbReference type="EMBL" id="JACIJR010000001">
    <property type="protein sequence ID" value="MBB5728142.1"/>
    <property type="molecule type" value="Genomic_DNA"/>
</dbReference>
<comment type="caution">
    <text evidence="7">The sequence shown here is derived from an EMBL/GenBank/DDBJ whole genome shotgun (WGS) entry which is preliminary data.</text>
</comment>